<keyword evidence="8 10" id="KW-0520">NAD</keyword>
<evidence type="ECO:0000313" key="14">
    <source>
        <dbReference type="Proteomes" id="UP000076878"/>
    </source>
</evidence>
<dbReference type="EMBL" id="FJNB01000013">
    <property type="protein sequence ID" value="CZR02006.1"/>
    <property type="molecule type" value="Genomic_DNA"/>
</dbReference>
<sequence>MITTLNLIGQTDYMIIEETEVETQIAFQDRKRIGIMGGTFNPPHLGHLIVAQQVGEQLGLDKIYFMPDAEPPHVDEKPSIPAKHRESMVRLSIAGNPLFDIETIELERGGKSFTIDTMKFLTAMHPDTDYYFIIGGDMVEYLPKWERIDELVQLVQFVGVARPGYGRESLYPIIWVDAPLIDISSTEIRKMVKTGRSIRYLVKEDVKDYILKEGLYLDDED</sequence>
<dbReference type="EC" id="2.7.7.18" evidence="10"/>
<dbReference type="EMBL" id="FNYT01000010">
    <property type="protein sequence ID" value="SEJ27443.1"/>
    <property type="molecule type" value="Genomic_DNA"/>
</dbReference>
<dbReference type="STRING" id="640938.TR210_1869"/>
<feature type="domain" description="Cytidyltransferase-like" evidence="11">
    <location>
        <begin position="35"/>
        <end position="190"/>
    </location>
</feature>
<evidence type="ECO:0000256" key="6">
    <source>
        <dbReference type="ARBA" id="ARBA00022741"/>
    </source>
</evidence>
<keyword evidence="3 10" id="KW-0662">Pyridine nucleotide biosynthesis</keyword>
<reference evidence="12 14" key="1">
    <citation type="submission" date="2016-02" db="EMBL/GenBank/DDBJ databases">
        <authorList>
            <person name="Wen L."/>
            <person name="He K."/>
            <person name="Yang H."/>
        </authorList>
    </citation>
    <scope>NUCLEOTIDE SEQUENCE [LARGE SCALE GENOMIC DNA]</scope>
    <source>
        <strain evidence="12">Trichococcus_R210</strain>
    </source>
</reference>
<evidence type="ECO:0000259" key="11">
    <source>
        <dbReference type="Pfam" id="PF01467"/>
    </source>
</evidence>
<evidence type="ECO:0000256" key="4">
    <source>
        <dbReference type="ARBA" id="ARBA00022679"/>
    </source>
</evidence>
<comment type="pathway">
    <text evidence="2 10">Cofactor biosynthesis; NAD(+) biosynthesis; deamido-NAD(+) from nicotinate D-ribonucleotide: step 1/1.</text>
</comment>
<comment type="catalytic activity">
    <reaction evidence="9 10">
        <text>nicotinate beta-D-ribonucleotide + ATP + H(+) = deamido-NAD(+) + diphosphate</text>
        <dbReference type="Rhea" id="RHEA:22860"/>
        <dbReference type="ChEBI" id="CHEBI:15378"/>
        <dbReference type="ChEBI" id="CHEBI:30616"/>
        <dbReference type="ChEBI" id="CHEBI:33019"/>
        <dbReference type="ChEBI" id="CHEBI:57502"/>
        <dbReference type="ChEBI" id="CHEBI:58437"/>
        <dbReference type="EC" id="2.7.7.18"/>
    </reaction>
</comment>
<organism evidence="12 14">
    <name type="scientific">Trichococcus ilyis</name>
    <dbReference type="NCBI Taxonomy" id="640938"/>
    <lineage>
        <taxon>Bacteria</taxon>
        <taxon>Bacillati</taxon>
        <taxon>Bacillota</taxon>
        <taxon>Bacilli</taxon>
        <taxon>Lactobacillales</taxon>
        <taxon>Carnobacteriaceae</taxon>
        <taxon>Trichococcus</taxon>
    </lineage>
</organism>
<dbReference type="NCBIfam" id="TIGR00482">
    <property type="entry name" value="nicotinate (nicotinamide) nucleotide adenylyltransferase"/>
    <property type="match status" value="1"/>
</dbReference>
<dbReference type="PANTHER" id="PTHR39321:SF3">
    <property type="entry name" value="PHOSPHOPANTETHEINE ADENYLYLTRANSFERASE"/>
    <property type="match status" value="1"/>
</dbReference>
<protein>
    <recommendedName>
        <fullName evidence="10">Probable nicotinate-nucleotide adenylyltransferase</fullName>
        <ecNumber evidence="10">2.7.7.18</ecNumber>
    </recommendedName>
    <alternativeName>
        <fullName evidence="10">Deamido-NAD(+) diphosphorylase</fullName>
    </alternativeName>
    <alternativeName>
        <fullName evidence="10">Deamido-NAD(+) pyrophosphorylase</fullName>
    </alternativeName>
    <alternativeName>
        <fullName evidence="10">Nicotinate mononucleotide adenylyltransferase</fullName>
        <shortName evidence="10">NaMN adenylyltransferase</shortName>
    </alternativeName>
</protein>
<dbReference type="HAMAP" id="MF_00244">
    <property type="entry name" value="NaMN_adenylyltr"/>
    <property type="match status" value="1"/>
</dbReference>
<dbReference type="GO" id="GO:0009435">
    <property type="term" value="P:NAD+ biosynthetic process"/>
    <property type="evidence" value="ECO:0007669"/>
    <property type="project" value="UniProtKB-UniRule"/>
</dbReference>
<dbReference type="NCBIfam" id="NF000841">
    <property type="entry name" value="PRK00071.1-4"/>
    <property type="match status" value="1"/>
</dbReference>
<dbReference type="Pfam" id="PF01467">
    <property type="entry name" value="CTP_transf_like"/>
    <property type="match status" value="1"/>
</dbReference>
<dbReference type="InterPro" id="IPR014729">
    <property type="entry name" value="Rossmann-like_a/b/a_fold"/>
</dbReference>
<keyword evidence="6 10" id="KW-0547">Nucleotide-binding</keyword>
<evidence type="ECO:0000256" key="9">
    <source>
        <dbReference type="ARBA" id="ARBA00048721"/>
    </source>
</evidence>
<dbReference type="InterPro" id="IPR004821">
    <property type="entry name" value="Cyt_trans-like"/>
</dbReference>
<dbReference type="NCBIfam" id="TIGR00125">
    <property type="entry name" value="cyt_tran_rel"/>
    <property type="match status" value="1"/>
</dbReference>
<dbReference type="CDD" id="cd02165">
    <property type="entry name" value="NMNAT"/>
    <property type="match status" value="1"/>
</dbReference>
<name>A0A143Z0G5_9LACT</name>
<accession>A0A143Z0G5</accession>
<reference evidence="13 15" key="2">
    <citation type="submission" date="2016-10" db="EMBL/GenBank/DDBJ databases">
        <authorList>
            <person name="Varghese N."/>
            <person name="Submissions S."/>
        </authorList>
    </citation>
    <scope>NUCLEOTIDE SEQUENCE [LARGE SCALE GENOMIC DNA]</scope>
    <source>
        <strain evidence="13 15">DSM 22150</strain>
    </source>
</reference>
<evidence type="ECO:0000313" key="13">
    <source>
        <dbReference type="EMBL" id="SEJ27443.1"/>
    </source>
</evidence>
<dbReference type="InterPro" id="IPR005248">
    <property type="entry name" value="NadD/NMNAT"/>
</dbReference>
<comment type="function">
    <text evidence="1 10">Catalyzes the reversible adenylation of nicotinate mononucleotide (NaMN) to nicotinic acid adenine dinucleotide (NaAD).</text>
</comment>
<dbReference type="Proteomes" id="UP000199280">
    <property type="component" value="Unassembled WGS sequence"/>
</dbReference>
<evidence type="ECO:0000313" key="15">
    <source>
        <dbReference type="Proteomes" id="UP000199280"/>
    </source>
</evidence>
<dbReference type="GO" id="GO:0004515">
    <property type="term" value="F:nicotinate-nucleotide adenylyltransferase activity"/>
    <property type="evidence" value="ECO:0007669"/>
    <property type="project" value="UniProtKB-UniRule"/>
</dbReference>
<keyword evidence="4 10" id="KW-0808">Transferase</keyword>
<evidence type="ECO:0000256" key="5">
    <source>
        <dbReference type="ARBA" id="ARBA00022695"/>
    </source>
</evidence>
<evidence type="ECO:0000256" key="1">
    <source>
        <dbReference type="ARBA" id="ARBA00002324"/>
    </source>
</evidence>
<dbReference type="Proteomes" id="UP000076878">
    <property type="component" value="Unassembled WGS sequence"/>
</dbReference>
<evidence type="ECO:0000256" key="8">
    <source>
        <dbReference type="ARBA" id="ARBA00023027"/>
    </source>
</evidence>
<dbReference type="PANTHER" id="PTHR39321">
    <property type="entry name" value="NICOTINATE-NUCLEOTIDE ADENYLYLTRANSFERASE-RELATED"/>
    <property type="match status" value="1"/>
</dbReference>
<dbReference type="GO" id="GO:0005524">
    <property type="term" value="F:ATP binding"/>
    <property type="evidence" value="ECO:0007669"/>
    <property type="project" value="UniProtKB-KW"/>
</dbReference>
<dbReference type="SUPFAM" id="SSF52374">
    <property type="entry name" value="Nucleotidylyl transferase"/>
    <property type="match status" value="1"/>
</dbReference>
<keyword evidence="7 10" id="KW-0067">ATP-binding</keyword>
<dbReference type="AlphaFoldDB" id="A0A143Z0G5"/>
<dbReference type="NCBIfam" id="NF000840">
    <property type="entry name" value="PRK00071.1-3"/>
    <property type="match status" value="1"/>
</dbReference>
<evidence type="ECO:0000256" key="7">
    <source>
        <dbReference type="ARBA" id="ARBA00022840"/>
    </source>
</evidence>
<dbReference type="Gene3D" id="3.40.50.620">
    <property type="entry name" value="HUPs"/>
    <property type="match status" value="1"/>
</dbReference>
<dbReference type="UniPathway" id="UPA00253">
    <property type="reaction ID" value="UER00332"/>
</dbReference>
<keyword evidence="15" id="KW-1185">Reference proteome</keyword>
<gene>
    <name evidence="10" type="primary">nadD</name>
    <name evidence="13" type="ORF">SAMN05216375_11072</name>
    <name evidence="12" type="ORF">TR210_1869</name>
</gene>
<comment type="similarity">
    <text evidence="10">Belongs to the NadD family.</text>
</comment>
<evidence type="ECO:0000256" key="3">
    <source>
        <dbReference type="ARBA" id="ARBA00022642"/>
    </source>
</evidence>
<evidence type="ECO:0000256" key="2">
    <source>
        <dbReference type="ARBA" id="ARBA00005019"/>
    </source>
</evidence>
<evidence type="ECO:0000256" key="10">
    <source>
        <dbReference type="HAMAP-Rule" id="MF_00244"/>
    </source>
</evidence>
<evidence type="ECO:0000313" key="12">
    <source>
        <dbReference type="EMBL" id="CZR02006.1"/>
    </source>
</evidence>
<keyword evidence="5 10" id="KW-0548">Nucleotidyltransferase</keyword>
<proteinExistence type="inferred from homology"/>